<feature type="compositionally biased region" description="Basic residues" evidence="1">
    <location>
        <begin position="195"/>
        <end position="211"/>
    </location>
</feature>
<comment type="caution">
    <text evidence="2">The sequence shown here is derived from an EMBL/GenBank/DDBJ whole genome shotgun (WGS) entry which is preliminary data.</text>
</comment>
<organism evidence="2 3">
    <name type="scientific">Triparma verrucosa</name>
    <dbReference type="NCBI Taxonomy" id="1606542"/>
    <lineage>
        <taxon>Eukaryota</taxon>
        <taxon>Sar</taxon>
        <taxon>Stramenopiles</taxon>
        <taxon>Ochrophyta</taxon>
        <taxon>Bolidophyceae</taxon>
        <taxon>Parmales</taxon>
        <taxon>Triparmaceae</taxon>
        <taxon>Triparma</taxon>
    </lineage>
</organism>
<accession>A0A9W7F7R9</accession>
<feature type="compositionally biased region" description="Low complexity" evidence="1">
    <location>
        <begin position="149"/>
        <end position="169"/>
    </location>
</feature>
<dbReference type="AlphaFoldDB" id="A0A9W7F7R9"/>
<keyword evidence="3" id="KW-1185">Reference proteome</keyword>
<dbReference type="Proteomes" id="UP001165160">
    <property type="component" value="Unassembled WGS sequence"/>
</dbReference>
<feature type="compositionally biased region" description="Acidic residues" evidence="1">
    <location>
        <begin position="215"/>
        <end position="224"/>
    </location>
</feature>
<dbReference type="EMBL" id="BRXX01000348">
    <property type="protein sequence ID" value="GMI06444.1"/>
    <property type="molecule type" value="Genomic_DNA"/>
</dbReference>
<feature type="compositionally biased region" description="Basic and acidic residues" evidence="1">
    <location>
        <begin position="228"/>
        <end position="240"/>
    </location>
</feature>
<evidence type="ECO:0000256" key="1">
    <source>
        <dbReference type="SAM" id="MobiDB-lite"/>
    </source>
</evidence>
<reference evidence="3" key="1">
    <citation type="journal article" date="2023" name="Commun. Biol.">
        <title>Genome analysis of Parmales, the sister group of diatoms, reveals the evolutionary specialization of diatoms from phago-mixotrophs to photoautotrophs.</title>
        <authorList>
            <person name="Ban H."/>
            <person name="Sato S."/>
            <person name="Yoshikawa S."/>
            <person name="Yamada K."/>
            <person name="Nakamura Y."/>
            <person name="Ichinomiya M."/>
            <person name="Sato N."/>
            <person name="Blanc-Mathieu R."/>
            <person name="Endo H."/>
            <person name="Kuwata A."/>
            <person name="Ogata H."/>
        </authorList>
    </citation>
    <scope>NUCLEOTIDE SEQUENCE [LARGE SCALE GENOMIC DNA]</scope>
    <source>
        <strain evidence="3">NIES 3699</strain>
    </source>
</reference>
<sequence length="888" mass="98233">MSRAQPSLFNFFGAGAAKKKSPFAATEPAKPSEGDKSTPSSIPTKTQKPAAKPAEDADVDFTNSKKVSGKKSRVIVDSDSEDEEKIGWQSRSQVFQTTTVTDKRTTATTQWMTPTPRKADNKRSFSGISGGRILGKERSPLSPKSLFYTPKTTPPTGTTNVFAEFSFDSSDSDDGDFQLDDDFSDEEDLLLPSKSKSKSSKSPKKAAKKKKAVIDDSDTDDEDLVISSRKEATKAPKAPDGKPANAFTMMMGAKSPTAPTKKRAAQKTTKATTERLTPGGSKNCNADPPSSEEITATREFLHKKKSVEILPNFPALEPTLADLCQLSNVNDETIKKILTTELKQPSDSKRHIFNVTSVSWMVAFRPLLVKEKVTVFDKEGKRHSRVADVEVDGKDKVSVKFEDRDTAVVSRTSIWPDVRKKININSLSKQGKATLMKAALAFPPPQKSRIENLISSAGTCDLERDVLVLLKKMVETINFPGFLTVKLHISDDGLLVDALLELVKEGESDPRFVYIQAKTDSSAFNSLQRKTSFNKMTGYGEKIVILSICTKTLFGAITGKELNKSDPWYTLPMKEEKKDVVSVPLSTFMHFDGSNVTASQMSLTYSPPGTPDKEGTVIFLNEPHNINAAFSDPMAALQWIIKEATSNASRFPVHSCRRFADFTFALDADDNRKEACALHVFKAELTLTDKEFRLPEAQNSLVDAEIHSTAFLRVHKLAKLLRASKESGKFADIMQRIKRGEDFYVRVQFKTLIAREAEKTWLCPGFGKSIGGTGGGGGKKGRYSQDDFDLSFFASFDYVEETIDFRALWTSELIENNPDVFDSSKKSSAGIYFQSAGKVWSWTLALEKDAIRGCSVRFAKKTDSDLDTWMMVLFEGSKKAGIKREREE</sequence>
<protein>
    <submittedName>
        <fullName evidence="2">Uncharacterized protein</fullName>
    </submittedName>
</protein>
<evidence type="ECO:0000313" key="2">
    <source>
        <dbReference type="EMBL" id="GMI06444.1"/>
    </source>
</evidence>
<evidence type="ECO:0000313" key="3">
    <source>
        <dbReference type="Proteomes" id="UP001165160"/>
    </source>
</evidence>
<feature type="compositionally biased region" description="Polar residues" evidence="1">
    <location>
        <begin position="37"/>
        <end position="47"/>
    </location>
</feature>
<feature type="region of interest" description="Disordered" evidence="1">
    <location>
        <begin position="1"/>
        <end position="291"/>
    </location>
</feature>
<proteinExistence type="predicted"/>
<feature type="compositionally biased region" description="Low complexity" evidence="1">
    <location>
        <begin position="106"/>
        <end position="115"/>
    </location>
</feature>
<gene>
    <name evidence="2" type="ORF">TrVE_jg8398</name>
</gene>
<feature type="compositionally biased region" description="Acidic residues" evidence="1">
    <location>
        <begin position="170"/>
        <end position="189"/>
    </location>
</feature>
<name>A0A9W7F7R9_9STRA</name>